<keyword evidence="2" id="KW-1185">Reference proteome</keyword>
<gene>
    <name evidence="1" type="ORF">POPTR_005G256800</name>
</gene>
<dbReference type="InParanoid" id="B9H5W5"/>
<dbReference type="AlphaFoldDB" id="B9H5W5"/>
<dbReference type="EMBL" id="CM009294">
    <property type="protein sequence ID" value="PNT38787.1"/>
    <property type="molecule type" value="Genomic_DNA"/>
</dbReference>
<accession>B9H5W5</accession>
<dbReference type="HOGENOM" id="CLU_1638242_0_0_1"/>
<organism evidence="1 2">
    <name type="scientific">Populus trichocarpa</name>
    <name type="common">Western balsam poplar</name>
    <name type="synonym">Populus balsamifera subsp. trichocarpa</name>
    <dbReference type="NCBI Taxonomy" id="3694"/>
    <lineage>
        <taxon>Eukaryota</taxon>
        <taxon>Viridiplantae</taxon>
        <taxon>Streptophyta</taxon>
        <taxon>Embryophyta</taxon>
        <taxon>Tracheophyta</taxon>
        <taxon>Spermatophyta</taxon>
        <taxon>Magnoliopsida</taxon>
        <taxon>eudicotyledons</taxon>
        <taxon>Gunneridae</taxon>
        <taxon>Pentapetalae</taxon>
        <taxon>rosids</taxon>
        <taxon>fabids</taxon>
        <taxon>Malpighiales</taxon>
        <taxon>Salicaceae</taxon>
        <taxon>Saliceae</taxon>
        <taxon>Populus</taxon>
    </lineage>
</organism>
<protein>
    <submittedName>
        <fullName evidence="1">Uncharacterized protein</fullName>
    </submittedName>
</protein>
<evidence type="ECO:0000313" key="1">
    <source>
        <dbReference type="EMBL" id="PNT38787.1"/>
    </source>
</evidence>
<proteinExistence type="predicted"/>
<sequence>MDMYPSVHLKKSENAAQNLKPFIIYAAIFHVACPLRPDPSSGITIPKFWYHVAKTLMEEKEAPGLRDMTVLLGEDATLEFREIAKFRIEIKSNCCGKNIIIIKETDASFVFFEEKKRKEKDMIHTSVLGPVAPCIYNAAIVAAGLNATLLPLANPMAHLQRE</sequence>
<name>B9H5W5_POPTR</name>
<dbReference type="Proteomes" id="UP000006729">
    <property type="component" value="Chromosome 5"/>
</dbReference>
<evidence type="ECO:0000313" key="2">
    <source>
        <dbReference type="Proteomes" id="UP000006729"/>
    </source>
</evidence>
<reference evidence="1 2" key="1">
    <citation type="journal article" date="2006" name="Science">
        <title>The genome of black cottonwood, Populus trichocarpa (Torr. &amp; Gray).</title>
        <authorList>
            <person name="Tuskan G.A."/>
            <person name="Difazio S."/>
            <person name="Jansson S."/>
            <person name="Bohlmann J."/>
            <person name="Grigoriev I."/>
            <person name="Hellsten U."/>
            <person name="Putnam N."/>
            <person name="Ralph S."/>
            <person name="Rombauts S."/>
            <person name="Salamov A."/>
            <person name="Schein J."/>
            <person name="Sterck L."/>
            <person name="Aerts A."/>
            <person name="Bhalerao R.R."/>
            <person name="Bhalerao R.P."/>
            <person name="Blaudez D."/>
            <person name="Boerjan W."/>
            <person name="Brun A."/>
            <person name="Brunner A."/>
            <person name="Busov V."/>
            <person name="Campbell M."/>
            <person name="Carlson J."/>
            <person name="Chalot M."/>
            <person name="Chapman J."/>
            <person name="Chen G.L."/>
            <person name="Cooper D."/>
            <person name="Coutinho P.M."/>
            <person name="Couturier J."/>
            <person name="Covert S."/>
            <person name="Cronk Q."/>
            <person name="Cunningham R."/>
            <person name="Davis J."/>
            <person name="Degroeve S."/>
            <person name="Dejardin A."/>
            <person name="Depamphilis C."/>
            <person name="Detter J."/>
            <person name="Dirks B."/>
            <person name="Dubchak I."/>
            <person name="Duplessis S."/>
            <person name="Ehlting J."/>
            <person name="Ellis B."/>
            <person name="Gendler K."/>
            <person name="Goodstein D."/>
            <person name="Gribskov M."/>
            <person name="Grimwood J."/>
            <person name="Groover A."/>
            <person name="Gunter L."/>
            <person name="Hamberger B."/>
            <person name="Heinze B."/>
            <person name="Helariutta Y."/>
            <person name="Henrissat B."/>
            <person name="Holligan D."/>
            <person name="Holt R."/>
            <person name="Huang W."/>
            <person name="Islam-Faridi N."/>
            <person name="Jones S."/>
            <person name="Jones-Rhoades M."/>
            <person name="Jorgensen R."/>
            <person name="Joshi C."/>
            <person name="Kangasjarvi J."/>
            <person name="Karlsson J."/>
            <person name="Kelleher C."/>
            <person name="Kirkpatrick R."/>
            <person name="Kirst M."/>
            <person name="Kohler A."/>
            <person name="Kalluri U."/>
            <person name="Larimer F."/>
            <person name="Leebens-Mack J."/>
            <person name="Leple J.C."/>
            <person name="Locascio P."/>
            <person name="Lou Y."/>
            <person name="Lucas S."/>
            <person name="Martin F."/>
            <person name="Montanini B."/>
            <person name="Napoli C."/>
            <person name="Nelson D.R."/>
            <person name="Nelson C."/>
            <person name="Nieminen K."/>
            <person name="Nilsson O."/>
            <person name="Pereda V."/>
            <person name="Peter G."/>
            <person name="Philippe R."/>
            <person name="Pilate G."/>
            <person name="Poliakov A."/>
            <person name="Razumovskaya J."/>
            <person name="Richardson P."/>
            <person name="Rinaldi C."/>
            <person name="Ritland K."/>
            <person name="Rouze P."/>
            <person name="Ryaboy D."/>
            <person name="Schmutz J."/>
            <person name="Schrader J."/>
            <person name="Segerman B."/>
            <person name="Shin H."/>
            <person name="Siddiqui A."/>
            <person name="Sterky F."/>
            <person name="Terry A."/>
            <person name="Tsai C.J."/>
            <person name="Uberbacher E."/>
            <person name="Unneberg P."/>
            <person name="Vahala J."/>
            <person name="Wall K."/>
            <person name="Wessler S."/>
            <person name="Yang G."/>
            <person name="Yin T."/>
            <person name="Douglas C."/>
            <person name="Marra M."/>
            <person name="Sandberg G."/>
            <person name="Van de Peer Y."/>
            <person name="Rokhsar D."/>
        </authorList>
    </citation>
    <scope>NUCLEOTIDE SEQUENCE [LARGE SCALE GENOMIC DNA]</scope>
    <source>
        <strain evidence="2">cv. Nisqually</strain>
    </source>
</reference>